<sequence>MPARKSRDQLTIISANVRGLATNIGDLINSHMIPRTPDIVATVETFMNESVPDNLGTERILEVASTRQDTRDLWWCRCLFPQKPVGPTTRGRSSDSSGDDVLQDMGSTSDHLAVCVLPPTMAG</sequence>
<organism evidence="2 3">
    <name type="scientific">Petrolisthes cinctipes</name>
    <name type="common">Flat porcelain crab</name>
    <dbReference type="NCBI Taxonomy" id="88211"/>
    <lineage>
        <taxon>Eukaryota</taxon>
        <taxon>Metazoa</taxon>
        <taxon>Ecdysozoa</taxon>
        <taxon>Arthropoda</taxon>
        <taxon>Crustacea</taxon>
        <taxon>Multicrustacea</taxon>
        <taxon>Malacostraca</taxon>
        <taxon>Eumalacostraca</taxon>
        <taxon>Eucarida</taxon>
        <taxon>Decapoda</taxon>
        <taxon>Pleocyemata</taxon>
        <taxon>Anomura</taxon>
        <taxon>Galatheoidea</taxon>
        <taxon>Porcellanidae</taxon>
        <taxon>Petrolisthes</taxon>
    </lineage>
</organism>
<feature type="region of interest" description="Disordered" evidence="1">
    <location>
        <begin position="83"/>
        <end position="105"/>
    </location>
</feature>
<reference evidence="2" key="1">
    <citation type="submission" date="2023-10" db="EMBL/GenBank/DDBJ databases">
        <title>Genome assemblies of two species of porcelain crab, Petrolisthes cinctipes and Petrolisthes manimaculis (Anomura: Porcellanidae).</title>
        <authorList>
            <person name="Angst P."/>
        </authorList>
    </citation>
    <scope>NUCLEOTIDE SEQUENCE</scope>
    <source>
        <strain evidence="2">PB745_01</strain>
        <tissue evidence="2">Gill</tissue>
    </source>
</reference>
<dbReference type="Proteomes" id="UP001286313">
    <property type="component" value="Unassembled WGS sequence"/>
</dbReference>
<comment type="caution">
    <text evidence="2">The sequence shown here is derived from an EMBL/GenBank/DDBJ whole genome shotgun (WGS) entry which is preliminary data.</text>
</comment>
<accession>A0AAE1JZJ8</accession>
<protein>
    <submittedName>
        <fullName evidence="2">Uncharacterized protein</fullName>
    </submittedName>
</protein>
<gene>
    <name evidence="2" type="ORF">Pcinc_032242</name>
</gene>
<proteinExistence type="predicted"/>
<evidence type="ECO:0000313" key="2">
    <source>
        <dbReference type="EMBL" id="KAK3861846.1"/>
    </source>
</evidence>
<dbReference type="EMBL" id="JAWQEG010004392">
    <property type="protein sequence ID" value="KAK3861846.1"/>
    <property type="molecule type" value="Genomic_DNA"/>
</dbReference>
<dbReference type="AlphaFoldDB" id="A0AAE1JZJ8"/>
<keyword evidence="3" id="KW-1185">Reference proteome</keyword>
<name>A0AAE1JZJ8_PETCI</name>
<evidence type="ECO:0000256" key="1">
    <source>
        <dbReference type="SAM" id="MobiDB-lite"/>
    </source>
</evidence>
<evidence type="ECO:0000313" key="3">
    <source>
        <dbReference type="Proteomes" id="UP001286313"/>
    </source>
</evidence>